<dbReference type="InterPro" id="IPR017853">
    <property type="entry name" value="GH"/>
</dbReference>
<comment type="caution">
    <text evidence="7">The sequence shown here is derived from an EMBL/GenBank/DDBJ whole genome shotgun (WGS) entry which is preliminary data.</text>
</comment>
<dbReference type="PROSITE" id="PS00775">
    <property type="entry name" value="GLYCOSYL_HYDROL_F3"/>
    <property type="match status" value="1"/>
</dbReference>
<sequence length="429" mass="45880">MARKTITLLVLLAVCFIISGCGTGSNNNADKPNESSPSETTRPTATASTHTEPPPTETAKPAVDPIQEQIDGMTLEEKIGQMVIIGLEGTRADKDAINMINKNKIGGFILYKDNMNNADQIVSLLNALKSKNETNKVPLWLSVDQEGGKVNRLPKAFVAMPTAKSMGAADNENYTQAVGQATGLALKSLGFNMDFAPVLDINSNPDNPVIGNRSFGSDAETVIRHGIETMEGLRSGDIAAVVKHFPGHGDTSVDSHLELPVIGKSLSELKKFELLPFKEAIAQDADAVMVAHLLIPSLDDANPASLSKRIITDLLRDELGYDGVVMTDDMTMGGIVNHNDIGEAAVRSVLAGTDIVLVGHDNNKQIKVLNALKASAAEGDLTEEMINAHVYRILALKAKYALSESDGPIHDIDIEGINNAFKEALNLNK</sequence>
<dbReference type="RefSeq" id="WP_307205389.1">
    <property type="nucleotide sequence ID" value="NZ_JAUSSU010000007.1"/>
</dbReference>
<evidence type="ECO:0000313" key="7">
    <source>
        <dbReference type="EMBL" id="MDQ0114067.1"/>
    </source>
</evidence>
<evidence type="ECO:0000259" key="6">
    <source>
        <dbReference type="Pfam" id="PF00933"/>
    </source>
</evidence>
<dbReference type="EC" id="3.2.1.52" evidence="7"/>
<feature type="signal peptide" evidence="5">
    <location>
        <begin position="1"/>
        <end position="23"/>
    </location>
</feature>
<dbReference type="InterPro" id="IPR001764">
    <property type="entry name" value="Glyco_hydro_3_N"/>
</dbReference>
<evidence type="ECO:0000313" key="8">
    <source>
        <dbReference type="Proteomes" id="UP001229346"/>
    </source>
</evidence>
<comment type="similarity">
    <text evidence="1">Belongs to the glycosyl hydrolase 3 family.</text>
</comment>
<gene>
    <name evidence="7" type="ORF">J2T15_003522</name>
</gene>
<dbReference type="Gene3D" id="3.20.20.300">
    <property type="entry name" value="Glycoside hydrolase, family 3, N-terminal domain"/>
    <property type="match status" value="1"/>
</dbReference>
<dbReference type="Proteomes" id="UP001229346">
    <property type="component" value="Unassembled WGS sequence"/>
</dbReference>
<proteinExistence type="inferred from homology"/>
<evidence type="ECO:0000256" key="3">
    <source>
        <dbReference type="ARBA" id="ARBA00023295"/>
    </source>
</evidence>
<feature type="domain" description="Glycoside hydrolase family 3 N-terminal" evidence="6">
    <location>
        <begin position="74"/>
        <end position="395"/>
    </location>
</feature>
<keyword evidence="2 7" id="KW-0378">Hydrolase</keyword>
<dbReference type="EMBL" id="JAUSSU010000007">
    <property type="protein sequence ID" value="MDQ0114067.1"/>
    <property type="molecule type" value="Genomic_DNA"/>
</dbReference>
<reference evidence="7 8" key="1">
    <citation type="submission" date="2023-07" db="EMBL/GenBank/DDBJ databases">
        <title>Sorghum-associated microbial communities from plants grown in Nebraska, USA.</title>
        <authorList>
            <person name="Schachtman D."/>
        </authorList>
    </citation>
    <scope>NUCLEOTIDE SEQUENCE [LARGE SCALE GENOMIC DNA]</scope>
    <source>
        <strain evidence="7 8">CC482</strain>
    </source>
</reference>
<evidence type="ECO:0000256" key="1">
    <source>
        <dbReference type="ARBA" id="ARBA00005336"/>
    </source>
</evidence>
<dbReference type="PANTHER" id="PTHR30480">
    <property type="entry name" value="BETA-HEXOSAMINIDASE-RELATED"/>
    <property type="match status" value="1"/>
</dbReference>
<dbReference type="Pfam" id="PF00933">
    <property type="entry name" value="Glyco_hydro_3"/>
    <property type="match status" value="1"/>
</dbReference>
<feature type="compositionally biased region" description="Low complexity" evidence="4">
    <location>
        <begin position="34"/>
        <end position="62"/>
    </location>
</feature>
<dbReference type="NCBIfam" id="NF003740">
    <property type="entry name" value="PRK05337.1"/>
    <property type="match status" value="1"/>
</dbReference>
<dbReference type="GO" id="GO:0004563">
    <property type="term" value="F:beta-N-acetylhexosaminidase activity"/>
    <property type="evidence" value="ECO:0007669"/>
    <property type="project" value="UniProtKB-EC"/>
</dbReference>
<feature type="chain" id="PRO_5045370449" evidence="5">
    <location>
        <begin position="24"/>
        <end position="429"/>
    </location>
</feature>
<organism evidence="7 8">
    <name type="scientific">Paenibacillus harenae</name>
    <dbReference type="NCBI Taxonomy" id="306543"/>
    <lineage>
        <taxon>Bacteria</taxon>
        <taxon>Bacillati</taxon>
        <taxon>Bacillota</taxon>
        <taxon>Bacilli</taxon>
        <taxon>Bacillales</taxon>
        <taxon>Paenibacillaceae</taxon>
        <taxon>Paenibacillus</taxon>
    </lineage>
</organism>
<keyword evidence="5" id="KW-0732">Signal</keyword>
<keyword evidence="8" id="KW-1185">Reference proteome</keyword>
<dbReference type="InterPro" id="IPR050226">
    <property type="entry name" value="NagZ_Beta-hexosaminidase"/>
</dbReference>
<dbReference type="SUPFAM" id="SSF51445">
    <property type="entry name" value="(Trans)glycosidases"/>
    <property type="match status" value="1"/>
</dbReference>
<feature type="region of interest" description="Disordered" evidence="4">
    <location>
        <begin position="25"/>
        <end position="64"/>
    </location>
</feature>
<protein>
    <submittedName>
        <fullName evidence="7">Beta-N-acetylhexosaminidase</fullName>
        <ecNumber evidence="7">3.2.1.52</ecNumber>
    </submittedName>
</protein>
<evidence type="ECO:0000256" key="2">
    <source>
        <dbReference type="ARBA" id="ARBA00022801"/>
    </source>
</evidence>
<keyword evidence="3 7" id="KW-0326">Glycosidase</keyword>
<dbReference type="InterPro" id="IPR036962">
    <property type="entry name" value="Glyco_hydro_3_N_sf"/>
</dbReference>
<dbReference type="InterPro" id="IPR019800">
    <property type="entry name" value="Glyco_hydro_3_AS"/>
</dbReference>
<accession>A0ABT9U355</accession>
<dbReference type="PROSITE" id="PS51257">
    <property type="entry name" value="PROKAR_LIPOPROTEIN"/>
    <property type="match status" value="1"/>
</dbReference>
<dbReference type="PANTHER" id="PTHR30480:SF16">
    <property type="entry name" value="GLYCOSIDE HYDROLASE FAMILY 3 DOMAIN PROTEIN"/>
    <property type="match status" value="1"/>
</dbReference>
<evidence type="ECO:0000256" key="5">
    <source>
        <dbReference type="SAM" id="SignalP"/>
    </source>
</evidence>
<evidence type="ECO:0000256" key="4">
    <source>
        <dbReference type="SAM" id="MobiDB-lite"/>
    </source>
</evidence>
<name>A0ABT9U355_PAEHA</name>